<gene>
    <name evidence="1" type="ORF">C7474_0271</name>
</gene>
<keyword evidence="2" id="KW-1185">Reference proteome</keyword>
<evidence type="ECO:0000313" key="2">
    <source>
        <dbReference type="Proteomes" id="UP000273158"/>
    </source>
</evidence>
<dbReference type="Proteomes" id="UP000273158">
    <property type="component" value="Unassembled WGS sequence"/>
</dbReference>
<evidence type="ECO:0008006" key="3">
    <source>
        <dbReference type="Google" id="ProtNLM"/>
    </source>
</evidence>
<accession>A0A498CAN6</accession>
<dbReference type="AlphaFoldDB" id="A0A498CAN6"/>
<dbReference type="EMBL" id="RCDB01000001">
    <property type="protein sequence ID" value="RLK52337.1"/>
    <property type="molecule type" value="Genomic_DNA"/>
</dbReference>
<sequence length="149" mass="15306">MPTCDQIMDAAATAELFDSAIVPITGIDGLDPQGLPGPVAQAALASASNRVSCMWGIPNSDGGFHGVVAELDPTTRAGLVAALDASDYERSTVAGAPTWGTDVDDVMGYSVSYTIDGDAWVIVLGTLFFHDHSAPVTERALAALRAANA</sequence>
<evidence type="ECO:0000313" key="1">
    <source>
        <dbReference type="EMBL" id="RLK52337.1"/>
    </source>
</evidence>
<reference evidence="1 2" key="1">
    <citation type="journal article" date="2015" name="Stand. Genomic Sci.">
        <title>Genomic Encyclopedia of Bacterial and Archaeal Type Strains, Phase III: the genomes of soil and plant-associated and newly described type strains.</title>
        <authorList>
            <person name="Whitman W.B."/>
            <person name="Woyke T."/>
            <person name="Klenk H.P."/>
            <person name="Zhou Y."/>
            <person name="Lilburn T.G."/>
            <person name="Beck B.J."/>
            <person name="De Vos P."/>
            <person name="Vandamme P."/>
            <person name="Eisen J.A."/>
            <person name="Garrity G."/>
            <person name="Hugenholtz P."/>
            <person name="Kyrpides N.C."/>
        </authorList>
    </citation>
    <scope>NUCLEOTIDE SEQUENCE [LARGE SCALE GENOMIC DNA]</scope>
    <source>
        <strain evidence="1 2">S2T63</strain>
    </source>
</reference>
<organism evidence="1 2">
    <name type="scientific">Microbacterium telephonicum</name>
    <dbReference type="NCBI Taxonomy" id="1714841"/>
    <lineage>
        <taxon>Bacteria</taxon>
        <taxon>Bacillati</taxon>
        <taxon>Actinomycetota</taxon>
        <taxon>Actinomycetes</taxon>
        <taxon>Micrococcales</taxon>
        <taxon>Microbacteriaceae</taxon>
        <taxon>Microbacterium</taxon>
    </lineage>
</organism>
<name>A0A498CAN6_9MICO</name>
<comment type="caution">
    <text evidence="1">The sequence shown here is derived from an EMBL/GenBank/DDBJ whole genome shotgun (WGS) entry which is preliminary data.</text>
</comment>
<proteinExistence type="predicted"/>
<protein>
    <recommendedName>
        <fullName evidence="3">Lipoprotein LpqN</fullName>
    </recommendedName>
</protein>